<name>A0ABT1STK7_9FIRM</name>
<gene>
    <name evidence="2" type="ORF">NE675_08955</name>
</gene>
<sequence>MLWKALLICCVGCMCFFAGTGPARATDVWVSHMAAENVDVYVMDDTFAYGTSATGKWFSISVKRVQNGRLDQVMTWRFSQYKSDMWRYRTNTMSGNQTSIVRAPNKIFEYGMNRLGWSYSLNGTYYY</sequence>
<dbReference type="EMBL" id="JANGEW010000017">
    <property type="protein sequence ID" value="MCQ5343144.1"/>
    <property type="molecule type" value="Genomic_DNA"/>
</dbReference>
<keyword evidence="1" id="KW-0732">Signal</keyword>
<evidence type="ECO:0000313" key="2">
    <source>
        <dbReference type="EMBL" id="MCQ5343144.1"/>
    </source>
</evidence>
<evidence type="ECO:0000256" key="1">
    <source>
        <dbReference type="SAM" id="SignalP"/>
    </source>
</evidence>
<reference evidence="2 3" key="1">
    <citation type="submission" date="2022-06" db="EMBL/GenBank/DDBJ databases">
        <title>Isolation of gut microbiota from human fecal samples.</title>
        <authorList>
            <person name="Pamer E.G."/>
            <person name="Barat B."/>
            <person name="Waligurski E."/>
            <person name="Medina S."/>
            <person name="Paddock L."/>
            <person name="Mostad J."/>
        </authorList>
    </citation>
    <scope>NUCLEOTIDE SEQUENCE [LARGE SCALE GENOMIC DNA]</scope>
    <source>
        <strain evidence="2 3">DFI.1.1</strain>
    </source>
</reference>
<organism evidence="2 3">
    <name type="scientific">Megasphaera massiliensis</name>
    <dbReference type="NCBI Taxonomy" id="1232428"/>
    <lineage>
        <taxon>Bacteria</taxon>
        <taxon>Bacillati</taxon>
        <taxon>Bacillota</taxon>
        <taxon>Negativicutes</taxon>
        <taxon>Veillonellales</taxon>
        <taxon>Veillonellaceae</taxon>
        <taxon>Megasphaera</taxon>
    </lineage>
</organism>
<feature type="chain" id="PRO_5045995796" evidence="1">
    <location>
        <begin position="26"/>
        <end position="127"/>
    </location>
</feature>
<dbReference type="RefSeq" id="WP_062412639.1">
    <property type="nucleotide sequence ID" value="NZ_JAJCIO010000014.1"/>
</dbReference>
<protein>
    <submittedName>
        <fullName evidence="2">Uncharacterized protein</fullName>
    </submittedName>
</protein>
<comment type="caution">
    <text evidence="2">The sequence shown here is derived from an EMBL/GenBank/DDBJ whole genome shotgun (WGS) entry which is preliminary data.</text>
</comment>
<proteinExistence type="predicted"/>
<evidence type="ECO:0000313" key="3">
    <source>
        <dbReference type="Proteomes" id="UP001206692"/>
    </source>
</evidence>
<accession>A0ABT1STK7</accession>
<dbReference type="Proteomes" id="UP001206692">
    <property type="component" value="Unassembled WGS sequence"/>
</dbReference>
<feature type="signal peptide" evidence="1">
    <location>
        <begin position="1"/>
        <end position="25"/>
    </location>
</feature>
<keyword evidence="3" id="KW-1185">Reference proteome</keyword>